<protein>
    <recommendedName>
        <fullName evidence="2">DUF1659 domain-containing protein</fullName>
    </recommendedName>
</protein>
<gene>
    <name evidence="3" type="ORF">AKG39_18655</name>
</gene>
<dbReference type="Proteomes" id="UP000036873">
    <property type="component" value="Unassembled WGS sequence"/>
</dbReference>
<feature type="region of interest" description="Disordered" evidence="1">
    <location>
        <begin position="1"/>
        <end position="20"/>
    </location>
</feature>
<feature type="domain" description="DUF1659" evidence="2">
    <location>
        <begin position="4"/>
        <end position="70"/>
    </location>
</feature>
<dbReference type="RefSeq" id="WP_050741918.1">
    <property type="nucleotide sequence ID" value="NZ_LGYO01000072.1"/>
</dbReference>
<evidence type="ECO:0000256" key="1">
    <source>
        <dbReference type="SAM" id="MobiDB-lite"/>
    </source>
</evidence>
<proteinExistence type="predicted"/>
<name>A0A0L6TVD4_9FIRM</name>
<sequence>MALTTNPLGKKMQLRSNHGMVGGKEKITARTYNDVRAAATDQDIYDVAQIIAGLQQPTLEEVIKHDLSLLLSV</sequence>
<evidence type="ECO:0000313" key="3">
    <source>
        <dbReference type="EMBL" id="KNZ40231.1"/>
    </source>
</evidence>
<comment type="caution">
    <text evidence="3">The sequence shown here is derived from an EMBL/GenBank/DDBJ whole genome shotgun (WGS) entry which is preliminary data.</text>
</comment>
<organism evidence="3 4">
    <name type="scientific">Acetobacterium bakii</name>
    <dbReference type="NCBI Taxonomy" id="52689"/>
    <lineage>
        <taxon>Bacteria</taxon>
        <taxon>Bacillati</taxon>
        <taxon>Bacillota</taxon>
        <taxon>Clostridia</taxon>
        <taxon>Eubacteriales</taxon>
        <taxon>Eubacteriaceae</taxon>
        <taxon>Acetobacterium</taxon>
    </lineage>
</organism>
<dbReference type="EMBL" id="LGYO01000072">
    <property type="protein sequence ID" value="KNZ40231.1"/>
    <property type="molecule type" value="Genomic_DNA"/>
</dbReference>
<reference evidence="4" key="1">
    <citation type="submission" date="2015-07" db="EMBL/GenBank/DDBJ databases">
        <title>Draft genome sequence of Acetobacterium bakii DSM 8293, a potential psychrophilic chemical producer through syngas fermentation.</title>
        <authorList>
            <person name="Song Y."/>
            <person name="Hwang S."/>
            <person name="Cho B.-K."/>
        </authorList>
    </citation>
    <scope>NUCLEOTIDE SEQUENCE [LARGE SCALE GENOMIC DNA]</scope>
    <source>
        <strain evidence="4">DSM 8239</strain>
    </source>
</reference>
<dbReference type="Pfam" id="PF07872">
    <property type="entry name" value="DUF1659"/>
    <property type="match status" value="1"/>
</dbReference>
<evidence type="ECO:0000313" key="4">
    <source>
        <dbReference type="Proteomes" id="UP000036873"/>
    </source>
</evidence>
<dbReference type="AlphaFoldDB" id="A0A0L6TVD4"/>
<accession>A0A0L6TVD4</accession>
<keyword evidence="4" id="KW-1185">Reference proteome</keyword>
<evidence type="ECO:0000259" key="2">
    <source>
        <dbReference type="Pfam" id="PF07872"/>
    </source>
</evidence>
<dbReference type="InterPro" id="IPR012454">
    <property type="entry name" value="DUF1659"/>
</dbReference>